<dbReference type="Proteomes" id="UP000076830">
    <property type="component" value="Chromosome"/>
</dbReference>
<dbReference type="AlphaFoldDB" id="A0A160DWX4"/>
<organism evidence="2 3">
    <name type="scientific">Dokdonella koreensis DS-123</name>
    <dbReference type="NCBI Taxonomy" id="1300342"/>
    <lineage>
        <taxon>Bacteria</taxon>
        <taxon>Pseudomonadati</taxon>
        <taxon>Pseudomonadota</taxon>
        <taxon>Gammaproteobacteria</taxon>
        <taxon>Lysobacterales</taxon>
        <taxon>Rhodanobacteraceae</taxon>
        <taxon>Dokdonella</taxon>
    </lineage>
</organism>
<dbReference type="InterPro" id="IPR001387">
    <property type="entry name" value="Cro/C1-type_HTH"/>
</dbReference>
<sequence>MDLSQEDLAADLGVSRGAVAQWEMVEGTCPNVENLIALARRTGLAFEYLATGRGPKIQGQPIDAIADDDSPYAMLSPQQAALLEWFDRLGKRQQAGLFDLVGIGRRGGTKS</sequence>
<dbReference type="PROSITE" id="PS50943">
    <property type="entry name" value="HTH_CROC1"/>
    <property type="match status" value="1"/>
</dbReference>
<evidence type="ECO:0000259" key="1">
    <source>
        <dbReference type="PROSITE" id="PS50943"/>
    </source>
</evidence>
<dbReference type="InterPro" id="IPR010982">
    <property type="entry name" value="Lambda_DNA-bd_dom_sf"/>
</dbReference>
<name>A0A160DWX4_9GAMM</name>
<reference evidence="2 3" key="1">
    <citation type="submission" date="2016-04" db="EMBL/GenBank/DDBJ databases">
        <title>Complete genome sequence of Dokdonella koreensis DS-123T.</title>
        <authorList>
            <person name="Kim J.F."/>
            <person name="Lee H."/>
            <person name="Kwak M.-J."/>
        </authorList>
    </citation>
    <scope>NUCLEOTIDE SEQUENCE [LARGE SCALE GENOMIC DNA]</scope>
    <source>
        <strain evidence="2 3">DS-123</strain>
    </source>
</reference>
<feature type="domain" description="HTH cro/C1-type" evidence="1">
    <location>
        <begin position="3"/>
        <end position="49"/>
    </location>
</feature>
<dbReference type="GO" id="GO:0003677">
    <property type="term" value="F:DNA binding"/>
    <property type="evidence" value="ECO:0007669"/>
    <property type="project" value="InterPro"/>
</dbReference>
<gene>
    <name evidence="2" type="ORF">I596_2736</name>
</gene>
<protein>
    <submittedName>
        <fullName evidence="2">XRE family transcriptional regulator</fullName>
    </submittedName>
</protein>
<dbReference type="EMBL" id="CP015249">
    <property type="protein sequence ID" value="ANB18731.1"/>
    <property type="molecule type" value="Genomic_DNA"/>
</dbReference>
<dbReference type="KEGG" id="dko:I596_2736"/>
<evidence type="ECO:0000313" key="2">
    <source>
        <dbReference type="EMBL" id="ANB18731.1"/>
    </source>
</evidence>
<dbReference type="STRING" id="1300342.I596_2736"/>
<evidence type="ECO:0000313" key="3">
    <source>
        <dbReference type="Proteomes" id="UP000076830"/>
    </source>
</evidence>
<dbReference type="SUPFAM" id="SSF47413">
    <property type="entry name" value="lambda repressor-like DNA-binding domains"/>
    <property type="match status" value="1"/>
</dbReference>
<dbReference type="Pfam" id="PF01381">
    <property type="entry name" value="HTH_3"/>
    <property type="match status" value="1"/>
</dbReference>
<accession>A0A160DWX4</accession>
<keyword evidence="3" id="KW-1185">Reference proteome</keyword>
<proteinExistence type="predicted"/>
<dbReference type="Gene3D" id="1.10.260.40">
    <property type="entry name" value="lambda repressor-like DNA-binding domains"/>
    <property type="match status" value="1"/>
</dbReference>
<dbReference type="CDD" id="cd00093">
    <property type="entry name" value="HTH_XRE"/>
    <property type="match status" value="1"/>
</dbReference>